<evidence type="ECO:0000313" key="4">
    <source>
        <dbReference type="Proteomes" id="UP000596130"/>
    </source>
</evidence>
<dbReference type="Proteomes" id="UP000596130">
    <property type="component" value="Chromosome"/>
</dbReference>
<dbReference type="AlphaFoldDB" id="A0A7T4PHS9"/>
<feature type="region of interest" description="Disordered" evidence="2">
    <location>
        <begin position="43"/>
        <end position="81"/>
    </location>
</feature>
<feature type="region of interest" description="Disordered" evidence="2">
    <location>
        <begin position="240"/>
        <end position="262"/>
    </location>
</feature>
<organism evidence="3 4">
    <name type="scientific">Streptomyces alfalfae</name>
    <dbReference type="NCBI Taxonomy" id="1642299"/>
    <lineage>
        <taxon>Bacteria</taxon>
        <taxon>Bacillati</taxon>
        <taxon>Actinomycetota</taxon>
        <taxon>Actinomycetes</taxon>
        <taxon>Kitasatosporales</taxon>
        <taxon>Streptomycetaceae</taxon>
        <taxon>Streptomyces</taxon>
    </lineage>
</organism>
<reference evidence="3 4" key="1">
    <citation type="submission" date="2020-12" db="EMBL/GenBank/DDBJ databases">
        <title>Identification and biosynthesis of polyene macrolides produced by Streptomyces alfalfae Men-myco-93-63.</title>
        <authorList>
            <person name="Liu D."/>
            <person name="Li Y."/>
            <person name="Liu L."/>
            <person name="Han X."/>
            <person name="Shen F."/>
        </authorList>
    </citation>
    <scope>NUCLEOTIDE SEQUENCE [LARGE SCALE GENOMIC DNA]</scope>
    <source>
        <strain evidence="3 4">Men-myco-93-63</strain>
    </source>
</reference>
<dbReference type="EMBL" id="CP065959">
    <property type="protein sequence ID" value="QQC90441.1"/>
    <property type="molecule type" value="Genomic_DNA"/>
</dbReference>
<protein>
    <submittedName>
        <fullName evidence="3">VCBS repeat-containing protein</fullName>
    </submittedName>
</protein>
<dbReference type="PROSITE" id="PS51257">
    <property type="entry name" value="PROKAR_LIPOPROTEIN"/>
    <property type="match status" value="1"/>
</dbReference>
<evidence type="ECO:0000256" key="1">
    <source>
        <dbReference type="ARBA" id="ARBA00022729"/>
    </source>
</evidence>
<gene>
    <name evidence="3" type="ORF">I8755_20050</name>
</gene>
<evidence type="ECO:0000313" key="3">
    <source>
        <dbReference type="EMBL" id="QQC90441.1"/>
    </source>
</evidence>
<dbReference type="SUPFAM" id="SSF69318">
    <property type="entry name" value="Integrin alpha N-terminal domain"/>
    <property type="match status" value="1"/>
</dbReference>
<feature type="compositionally biased region" description="Low complexity" evidence="2">
    <location>
        <begin position="240"/>
        <end position="253"/>
    </location>
</feature>
<feature type="compositionally biased region" description="Basic residues" evidence="2">
    <location>
        <begin position="8"/>
        <end position="20"/>
    </location>
</feature>
<dbReference type="InterPro" id="IPR013517">
    <property type="entry name" value="FG-GAP"/>
</dbReference>
<proteinExistence type="predicted"/>
<keyword evidence="1" id="KW-0732">Signal</keyword>
<feature type="region of interest" description="Disordered" evidence="2">
    <location>
        <begin position="1"/>
        <end position="20"/>
    </location>
</feature>
<dbReference type="InterPro" id="IPR028994">
    <property type="entry name" value="Integrin_alpha_N"/>
</dbReference>
<dbReference type="Pfam" id="PF13517">
    <property type="entry name" value="FG-GAP_3"/>
    <property type="match status" value="2"/>
</dbReference>
<sequence>MRGAGVRGARHGGVGRRARRRTVAGAAAALSCVLLLTGCGGGHDDDGDKGSGDRALGLAAGKGTPRQPVPRGDGSKVDDDFNGDGARDLVLDDLVHRDHGDDAGIGIVYGGENGLVPGARQLLSAHANGARTSGELPAAFESEASCDLDGDGFSDLLVSTDPPYDGQGRPPVPLQILFGSPKGLAGKAVKLRVPDRARFGNDWPDQPVCGDFDGDGANDLVLHASGARISFLRGPFKRTGAPRAADAPTTAPGNNLVSGRATDVDGDGYDDVLVRKAAGPSGAAASAVVLGGAEGPGETGVLLPAGTDVTFGRFGRGKGMDAAIATPKGVALRYEVPGALRGSLEARDVAVDAGDLDGDGIAELVMSGAGSGSGGGAGDVRVFRGRAGGIASNATALVGPRGKGTTQVLQVADFDGDKRADLILRTYRGDSEDTVGVYPGRAGGDLVAREPSVSFSTEEFLPMG</sequence>
<dbReference type="PANTHER" id="PTHR46580">
    <property type="entry name" value="SENSOR KINASE-RELATED"/>
    <property type="match status" value="1"/>
</dbReference>
<accession>A0A7T4PHS9</accession>
<name>A0A7T4PHS9_9ACTN</name>
<dbReference type="PANTHER" id="PTHR46580:SF2">
    <property type="entry name" value="MAM DOMAIN-CONTAINING PROTEIN"/>
    <property type="match status" value="1"/>
</dbReference>
<evidence type="ECO:0000256" key="2">
    <source>
        <dbReference type="SAM" id="MobiDB-lite"/>
    </source>
</evidence>
<feature type="compositionally biased region" description="Basic and acidic residues" evidence="2">
    <location>
        <begin position="43"/>
        <end position="52"/>
    </location>
</feature>
<dbReference type="Gene3D" id="2.130.10.130">
    <property type="entry name" value="Integrin alpha, N-terminal"/>
    <property type="match status" value="2"/>
</dbReference>